<evidence type="ECO:0000259" key="8">
    <source>
        <dbReference type="PROSITE" id="PS51328"/>
    </source>
</evidence>
<dbReference type="RefSeq" id="XP_067820384.1">
    <property type="nucleotide sequence ID" value="XM_067961006.1"/>
</dbReference>
<evidence type="ECO:0000313" key="10">
    <source>
        <dbReference type="Proteomes" id="UP000294530"/>
    </source>
</evidence>
<comment type="caution">
    <text evidence="9">The sequence shown here is derived from an EMBL/GenBank/DDBJ whole genome shotgun (WGS) entry which is preliminary data.</text>
</comment>
<dbReference type="CDD" id="cd07308">
    <property type="entry name" value="lectin_leg-like"/>
    <property type="match status" value="1"/>
</dbReference>
<feature type="chain" id="PRO_5037146469" description="L-type lectin-like domain-containing protein" evidence="7">
    <location>
        <begin position="23"/>
        <end position="414"/>
    </location>
</feature>
<dbReference type="InterPro" id="IPR005052">
    <property type="entry name" value="Lectin_leg"/>
</dbReference>
<dbReference type="EMBL" id="SHOA02000001">
    <property type="protein sequence ID" value="TDH70885.1"/>
    <property type="molecule type" value="Genomic_DNA"/>
</dbReference>
<keyword evidence="4 6" id="KW-1133">Transmembrane helix</keyword>
<gene>
    <name evidence="9" type="ORF">CCR75_002909</name>
</gene>
<feature type="domain" description="L-type lectin-like" evidence="8">
    <location>
        <begin position="22"/>
        <end position="258"/>
    </location>
</feature>
<evidence type="ECO:0000313" key="9">
    <source>
        <dbReference type="EMBL" id="TDH70885.1"/>
    </source>
</evidence>
<keyword evidence="2 6" id="KW-0812">Transmembrane</keyword>
<evidence type="ECO:0000256" key="2">
    <source>
        <dbReference type="ARBA" id="ARBA00022692"/>
    </source>
</evidence>
<name>A0A976FQH8_BRELC</name>
<keyword evidence="3 7" id="KW-0732">Signal</keyword>
<accession>A0A976FQH8</accession>
<dbReference type="AlphaFoldDB" id="A0A976FQH8"/>
<dbReference type="GO" id="GO:0005789">
    <property type="term" value="C:endoplasmic reticulum membrane"/>
    <property type="evidence" value="ECO:0007669"/>
    <property type="project" value="TreeGrafter"/>
</dbReference>
<dbReference type="GO" id="GO:0005793">
    <property type="term" value="C:endoplasmic reticulum-Golgi intermediate compartment"/>
    <property type="evidence" value="ECO:0007669"/>
    <property type="project" value="TreeGrafter"/>
</dbReference>
<dbReference type="KEGG" id="blac:94346677"/>
<dbReference type="GO" id="GO:0000139">
    <property type="term" value="C:Golgi membrane"/>
    <property type="evidence" value="ECO:0007669"/>
    <property type="project" value="TreeGrafter"/>
</dbReference>
<organism evidence="9 10">
    <name type="scientific">Bremia lactucae</name>
    <name type="common">Lettuce downy mildew</name>
    <dbReference type="NCBI Taxonomy" id="4779"/>
    <lineage>
        <taxon>Eukaryota</taxon>
        <taxon>Sar</taxon>
        <taxon>Stramenopiles</taxon>
        <taxon>Oomycota</taxon>
        <taxon>Peronosporomycetes</taxon>
        <taxon>Peronosporales</taxon>
        <taxon>Peronosporaceae</taxon>
        <taxon>Bremia</taxon>
    </lineage>
</organism>
<dbReference type="OrthoDB" id="270293at2759"/>
<evidence type="ECO:0000256" key="6">
    <source>
        <dbReference type="SAM" id="Phobius"/>
    </source>
</evidence>
<comment type="subcellular location">
    <subcellularLocation>
        <location evidence="1">Membrane</location>
        <topology evidence="1">Single-pass type I membrane protein</topology>
    </subcellularLocation>
</comment>
<evidence type="ECO:0000256" key="5">
    <source>
        <dbReference type="ARBA" id="ARBA00023136"/>
    </source>
</evidence>
<dbReference type="InterPro" id="IPR013320">
    <property type="entry name" value="ConA-like_dom_sf"/>
</dbReference>
<proteinExistence type="predicted"/>
<dbReference type="InterPro" id="IPR051136">
    <property type="entry name" value="Intracellular_Lectin-GPT"/>
</dbReference>
<dbReference type="GO" id="GO:0005537">
    <property type="term" value="F:D-mannose binding"/>
    <property type="evidence" value="ECO:0007669"/>
    <property type="project" value="TreeGrafter"/>
</dbReference>
<dbReference type="Pfam" id="PF03388">
    <property type="entry name" value="Lectin_leg-like"/>
    <property type="match status" value="1"/>
</dbReference>
<feature type="signal peptide" evidence="7">
    <location>
        <begin position="1"/>
        <end position="22"/>
    </location>
</feature>
<dbReference type="GO" id="GO:0030134">
    <property type="term" value="C:COPII-coated ER to Golgi transport vesicle"/>
    <property type="evidence" value="ECO:0007669"/>
    <property type="project" value="TreeGrafter"/>
</dbReference>
<keyword evidence="10" id="KW-1185">Reference proteome</keyword>
<sequence length="414" mass="47117">MLYSAVTVISLIVLAFIASISGEPLPSLTFTPPFEHVNSAGRRQISESFTYGGATDVKKNFIRLTPDRQSKRGFIWSQQLIDRNELTTILTFRIHGQGKKWFGDGIGLWFTTEARYQNGENHGFTDTYTGFGIVLDTFENVDHKGGHKDVTLQINDGTKRLTDFHNEVKSGCDASFRYHTSSATFDPVYSSSRLRVKVKGTAVEVQVDSNNSAHWEDCFQATLPFQNDWLRRVSFGITASTGALADNHDILRVQSYSDMKDHEVLVADRESWLHSSSKDFPTLFENINCDQTCKVAVLDKFVTNFQVETEHWFELLQEETENTIAKLKESERENERKILALTDHMTSIMERKIGQKMAVVRSNVNEKIAVEIEGELTEVQSSWRLPFFFLLVLIASGVGVAYQKYRKLLKSHLY</sequence>
<dbReference type="GO" id="GO:0006888">
    <property type="term" value="P:endoplasmic reticulum to Golgi vesicle-mediated transport"/>
    <property type="evidence" value="ECO:0007669"/>
    <property type="project" value="TreeGrafter"/>
</dbReference>
<evidence type="ECO:0000256" key="7">
    <source>
        <dbReference type="SAM" id="SignalP"/>
    </source>
</evidence>
<dbReference type="SUPFAM" id="SSF49899">
    <property type="entry name" value="Concanavalin A-like lectins/glucanases"/>
    <property type="match status" value="1"/>
</dbReference>
<reference evidence="9 10" key="1">
    <citation type="journal article" date="2021" name="Genome Biol.">
        <title>AFLAP: assembly-free linkage analysis pipeline using k-mers from genome sequencing data.</title>
        <authorList>
            <person name="Fletcher K."/>
            <person name="Zhang L."/>
            <person name="Gil J."/>
            <person name="Han R."/>
            <person name="Cavanaugh K."/>
            <person name="Michelmore R."/>
        </authorList>
    </citation>
    <scope>NUCLEOTIDE SEQUENCE [LARGE SCALE GENOMIC DNA]</scope>
    <source>
        <strain evidence="9 10">SF5</strain>
    </source>
</reference>
<feature type="transmembrane region" description="Helical" evidence="6">
    <location>
        <begin position="383"/>
        <end position="402"/>
    </location>
</feature>
<dbReference type="PANTHER" id="PTHR12223">
    <property type="entry name" value="VESICULAR MANNOSE-BINDING LECTIN"/>
    <property type="match status" value="1"/>
</dbReference>
<dbReference type="PROSITE" id="PS51328">
    <property type="entry name" value="L_LECTIN_LIKE"/>
    <property type="match status" value="1"/>
</dbReference>
<evidence type="ECO:0000256" key="4">
    <source>
        <dbReference type="ARBA" id="ARBA00022989"/>
    </source>
</evidence>
<dbReference type="Gene3D" id="2.60.120.200">
    <property type="match status" value="1"/>
</dbReference>
<protein>
    <recommendedName>
        <fullName evidence="8">L-type lectin-like domain-containing protein</fullName>
    </recommendedName>
</protein>
<dbReference type="Proteomes" id="UP000294530">
    <property type="component" value="Unassembled WGS sequence"/>
</dbReference>
<evidence type="ECO:0000256" key="3">
    <source>
        <dbReference type="ARBA" id="ARBA00022729"/>
    </source>
</evidence>
<dbReference type="GeneID" id="94346677"/>
<dbReference type="PANTHER" id="PTHR12223:SF28">
    <property type="entry name" value="LECTIN, MANNOSE BINDING 1 LIKE"/>
    <property type="match status" value="1"/>
</dbReference>
<evidence type="ECO:0000256" key="1">
    <source>
        <dbReference type="ARBA" id="ARBA00004479"/>
    </source>
</evidence>
<keyword evidence="5 6" id="KW-0472">Membrane</keyword>